<evidence type="ECO:0000313" key="2">
    <source>
        <dbReference type="Proteomes" id="UP000066376"/>
    </source>
</evidence>
<dbReference type="KEGG" id="mol:YLM1_0469"/>
<dbReference type="PATRIC" id="fig|294671.3.peg.485"/>
<dbReference type="RefSeq" id="WP_067145929.1">
    <property type="nucleotide sequence ID" value="NZ_CP014265.1"/>
</dbReference>
<gene>
    <name evidence="1" type="ORF">YLM1_0469</name>
</gene>
<keyword evidence="2" id="KW-1185">Reference proteome</keyword>
<proteinExistence type="predicted"/>
<sequence>MSKDNDKFVLKLNNDRKGEPKTLSEEETLKQMKRGFNNQYISFEYPFLWENIKSDDEDEFTDAVLFNKNNNAIVKISTQPCLVNTVEELKELVEKDLKSKECEIQESGMDTFDKYGIWDVFYTTKEGLEVEQYSILKNNNLYSLELYTKNNRDQVVLKSFVDVIQTFKILKPSYKIDGDSYEKI</sequence>
<organism evidence="1 2">
    <name type="scientific">Methanobrevibacter olleyae</name>
    <dbReference type="NCBI Taxonomy" id="294671"/>
    <lineage>
        <taxon>Archaea</taxon>
        <taxon>Methanobacteriati</taxon>
        <taxon>Methanobacteriota</taxon>
        <taxon>Methanomada group</taxon>
        <taxon>Methanobacteria</taxon>
        <taxon>Methanobacteriales</taxon>
        <taxon>Methanobacteriaceae</taxon>
        <taxon>Methanobrevibacter</taxon>
    </lineage>
</organism>
<dbReference type="AlphaFoldDB" id="A0A126QYX8"/>
<name>A0A126QYX8_METOL</name>
<dbReference type="Proteomes" id="UP000066376">
    <property type="component" value="Chromosome"/>
</dbReference>
<evidence type="ECO:0000313" key="1">
    <source>
        <dbReference type="EMBL" id="AMK15026.1"/>
    </source>
</evidence>
<reference evidence="2" key="2">
    <citation type="submission" date="2016-02" db="EMBL/GenBank/DDBJ databases">
        <title>The draft genome sequence of the rumen methanogen Methanobrevibacter olleyae YLM1.</title>
        <authorList>
            <consortium name="New Zealand Agricultural Greenhouse Gas Research Centre/Pastoral Greenhouse Gas Research Consortium"/>
            <person name="Kelly W.J."/>
            <person name="Li D."/>
            <person name="Lambie S.C."/>
            <person name="Attwood G.T."/>
            <person name="Altermann E."/>
            <person name="Leahy S.C."/>
        </authorList>
    </citation>
    <scope>NUCLEOTIDE SEQUENCE [LARGE SCALE GENOMIC DNA]</scope>
    <source>
        <strain evidence="2">YLM1</strain>
    </source>
</reference>
<accession>A0A126QYX8</accession>
<reference evidence="1 2" key="1">
    <citation type="journal article" date="2016" name="Genome Announc.">
        <title>Draft Genome Sequence of the Rumen Methanogen Methanobrevibacter olleyae YLM1.</title>
        <authorList>
            <person name="Kelly W.J."/>
            <person name="Li D."/>
            <person name="Lambie S.C."/>
            <person name="Cox F."/>
            <person name="Attwood G.T."/>
            <person name="Altermann E."/>
            <person name="Leahy S.C."/>
        </authorList>
    </citation>
    <scope>NUCLEOTIDE SEQUENCE [LARGE SCALE GENOMIC DNA]</scope>
    <source>
        <strain evidence="1 2">YLM1</strain>
    </source>
</reference>
<protein>
    <submittedName>
        <fullName evidence="1">Uncharacterized protein</fullName>
    </submittedName>
</protein>
<dbReference type="GeneID" id="28488768"/>
<dbReference type="EMBL" id="CP014265">
    <property type="protein sequence ID" value="AMK15026.1"/>
    <property type="molecule type" value="Genomic_DNA"/>
</dbReference>